<keyword evidence="11" id="KW-0255">Endonuclease</keyword>
<dbReference type="PANTHER" id="PTHR30405">
    <property type="entry name" value="TRANSPOSASE"/>
    <property type="match status" value="1"/>
</dbReference>
<comment type="similarity">
    <text evidence="2">In the N-terminal section; belongs to the transposase 2 family.</text>
</comment>
<sequence length="377" mass="43017">MFTALKVRLYPNQEQRIQLLKEFGCARFVYNRFLAEWNKVYEETGKGLNYTKCANKLPALKKELPWLTEVASQVLQQSLKNLDTAFKNFFTGTSRYPKLKSKHRKQSATYPQGFRVNSSTIKLPKLGEVKAKIHRSIKGKVKSITVSMTPSGKYFASLKIELAGLLPKPCIEGKVIGVDLGLDALIVTSDGEKIKPPKFYRQYEKKLARSQKRLSRKVKGSSNRNKARIKVAKVHNKIANCRLDAHHKLSRKLVDKNQVIVFENLNIKGMGRNHCLAKSINDAAWGMLQTLTEYKAKEQGKLVVFVDRFFPSSKTCNCCGHRIDTMPLKVRTWECPKCGKVHDRDINTALNLRDYFITETVAEKRIKLSLKHKDIGC</sequence>
<evidence type="ECO:0000313" key="11">
    <source>
        <dbReference type="EMBL" id="MEA5519895.1"/>
    </source>
</evidence>
<organism evidence="11 12">
    <name type="scientific">Limnoraphis robusta CCNP1315</name>
    <dbReference type="NCBI Taxonomy" id="3110306"/>
    <lineage>
        <taxon>Bacteria</taxon>
        <taxon>Bacillati</taxon>
        <taxon>Cyanobacteriota</taxon>
        <taxon>Cyanophyceae</taxon>
        <taxon>Oscillatoriophycideae</taxon>
        <taxon>Oscillatoriales</taxon>
        <taxon>Sirenicapillariaceae</taxon>
        <taxon>Limnoraphis</taxon>
    </lineage>
</organism>
<dbReference type="InterPro" id="IPR010095">
    <property type="entry name" value="Cas12f1-like_TNB"/>
</dbReference>
<keyword evidence="11" id="KW-0540">Nuclease</keyword>
<keyword evidence="7" id="KW-0233">DNA recombination</keyword>
<dbReference type="GO" id="GO:0004519">
    <property type="term" value="F:endonuclease activity"/>
    <property type="evidence" value="ECO:0007669"/>
    <property type="project" value="UniProtKB-KW"/>
</dbReference>
<comment type="similarity">
    <text evidence="1">In the C-terminal section; belongs to the transposase 35 family.</text>
</comment>
<proteinExistence type="inferred from homology"/>
<gene>
    <name evidence="11" type="primary">tnpB</name>
    <name evidence="11" type="ORF">VB854_13185</name>
</gene>
<evidence type="ECO:0000256" key="7">
    <source>
        <dbReference type="ARBA" id="ARBA00023172"/>
    </source>
</evidence>
<dbReference type="Pfam" id="PF12323">
    <property type="entry name" value="HTH_OrfB_IS605"/>
    <property type="match status" value="1"/>
</dbReference>
<keyword evidence="4" id="KW-0479">Metal-binding</keyword>
<feature type="domain" description="Probable transposase IS891/IS1136/IS1341" evidence="8">
    <location>
        <begin position="169"/>
        <end position="272"/>
    </location>
</feature>
<feature type="domain" description="Transposase putative helix-turn-helix" evidence="10">
    <location>
        <begin position="3"/>
        <end position="46"/>
    </location>
</feature>
<keyword evidence="12" id="KW-1185">Reference proteome</keyword>
<dbReference type="InterPro" id="IPR053522">
    <property type="entry name" value="RNA-guided_endonuclease_TnpB"/>
</dbReference>
<dbReference type="Pfam" id="PF01385">
    <property type="entry name" value="OrfB_IS605"/>
    <property type="match status" value="1"/>
</dbReference>
<dbReference type="NCBIfam" id="NF038281">
    <property type="entry name" value="IS200_TnpB"/>
    <property type="match status" value="1"/>
</dbReference>
<dbReference type="InterPro" id="IPR051399">
    <property type="entry name" value="RNA-guided_DNA_endo/Transpos"/>
</dbReference>
<dbReference type="NCBIfam" id="NF040570">
    <property type="entry name" value="guided_TnpB"/>
    <property type="match status" value="1"/>
</dbReference>
<dbReference type="RefSeq" id="WP_323223119.1">
    <property type="nucleotide sequence ID" value="NZ_JAYGHT010000071.1"/>
</dbReference>
<evidence type="ECO:0000313" key="12">
    <source>
        <dbReference type="Proteomes" id="UP001301728"/>
    </source>
</evidence>
<evidence type="ECO:0000256" key="2">
    <source>
        <dbReference type="ARBA" id="ARBA00011044"/>
    </source>
</evidence>
<keyword evidence="5" id="KW-0862">Zinc</keyword>
<accession>A0ABU5TYM6</accession>
<dbReference type="InterPro" id="IPR021027">
    <property type="entry name" value="Transposase_put_HTH"/>
</dbReference>
<dbReference type="Pfam" id="PF07282">
    <property type="entry name" value="Cas12f1-like_TNB"/>
    <property type="match status" value="1"/>
</dbReference>
<keyword evidence="6" id="KW-0238">DNA-binding</keyword>
<dbReference type="Proteomes" id="UP001301728">
    <property type="component" value="Unassembled WGS sequence"/>
</dbReference>
<evidence type="ECO:0000256" key="4">
    <source>
        <dbReference type="ARBA" id="ARBA00022723"/>
    </source>
</evidence>
<dbReference type="EMBL" id="JAYGHT010000071">
    <property type="protein sequence ID" value="MEA5519895.1"/>
    <property type="molecule type" value="Genomic_DNA"/>
</dbReference>
<name>A0ABU5TYM6_9CYAN</name>
<dbReference type="InterPro" id="IPR001959">
    <property type="entry name" value="Transposase"/>
</dbReference>
<evidence type="ECO:0000256" key="5">
    <source>
        <dbReference type="ARBA" id="ARBA00022833"/>
    </source>
</evidence>
<evidence type="ECO:0000259" key="10">
    <source>
        <dbReference type="Pfam" id="PF12323"/>
    </source>
</evidence>
<feature type="domain" description="Cas12f1-like TNB" evidence="9">
    <location>
        <begin position="285"/>
        <end position="352"/>
    </location>
</feature>
<dbReference type="PANTHER" id="PTHR30405:SF25">
    <property type="entry name" value="RNA-GUIDED DNA ENDONUCLEASE INSQ-RELATED"/>
    <property type="match status" value="1"/>
</dbReference>
<evidence type="ECO:0000259" key="8">
    <source>
        <dbReference type="Pfam" id="PF01385"/>
    </source>
</evidence>
<comment type="caution">
    <text evidence="11">The sequence shown here is derived from an EMBL/GenBank/DDBJ whole genome shotgun (WGS) entry which is preliminary data.</text>
</comment>
<keyword evidence="3" id="KW-0815">Transposition</keyword>
<evidence type="ECO:0000256" key="3">
    <source>
        <dbReference type="ARBA" id="ARBA00022578"/>
    </source>
</evidence>
<keyword evidence="11" id="KW-0378">Hydrolase</keyword>
<evidence type="ECO:0000259" key="9">
    <source>
        <dbReference type="Pfam" id="PF07282"/>
    </source>
</evidence>
<evidence type="ECO:0000256" key="1">
    <source>
        <dbReference type="ARBA" id="ARBA00008761"/>
    </source>
</evidence>
<evidence type="ECO:0000256" key="6">
    <source>
        <dbReference type="ARBA" id="ARBA00023125"/>
    </source>
</evidence>
<reference evidence="11 12" key="1">
    <citation type="submission" date="2023-12" db="EMBL/GenBank/DDBJ databases">
        <title>Baltic Sea Cyanobacteria.</title>
        <authorList>
            <person name="Delbaje E."/>
            <person name="Fewer D.P."/>
            <person name="Shishido T.K."/>
        </authorList>
    </citation>
    <scope>NUCLEOTIDE SEQUENCE [LARGE SCALE GENOMIC DNA]</scope>
    <source>
        <strain evidence="11 12">CCNP 1315</strain>
    </source>
</reference>
<protein>
    <submittedName>
        <fullName evidence="11">IS200/IS605 family element RNA-guided endonuclease TnpB</fullName>
    </submittedName>
</protein>
<dbReference type="NCBIfam" id="TIGR01766">
    <property type="entry name" value="IS200/IS605 family accessory protein TnpB-like domain"/>
    <property type="match status" value="1"/>
</dbReference>